<dbReference type="InterPro" id="IPR006311">
    <property type="entry name" value="TAT_signal"/>
</dbReference>
<organism evidence="2 3">
    <name type="scientific">Triticum turgidum subsp. durum</name>
    <name type="common">Durum wheat</name>
    <name type="synonym">Triticum durum</name>
    <dbReference type="NCBI Taxonomy" id="4567"/>
    <lineage>
        <taxon>Eukaryota</taxon>
        <taxon>Viridiplantae</taxon>
        <taxon>Streptophyta</taxon>
        <taxon>Embryophyta</taxon>
        <taxon>Tracheophyta</taxon>
        <taxon>Spermatophyta</taxon>
        <taxon>Magnoliopsida</taxon>
        <taxon>Liliopsida</taxon>
        <taxon>Poales</taxon>
        <taxon>Poaceae</taxon>
        <taxon>BOP clade</taxon>
        <taxon>Pooideae</taxon>
        <taxon>Triticodae</taxon>
        <taxon>Triticeae</taxon>
        <taxon>Triticinae</taxon>
        <taxon>Triticum</taxon>
    </lineage>
</organism>
<name>A0A9R0Z9V7_TRITD</name>
<proteinExistence type="predicted"/>
<dbReference type="PROSITE" id="PS51318">
    <property type="entry name" value="TAT"/>
    <property type="match status" value="1"/>
</dbReference>
<reference evidence="2 3" key="1">
    <citation type="submission" date="2017-09" db="EMBL/GenBank/DDBJ databases">
        <authorList>
            <consortium name="International Durum Wheat Genome Sequencing Consortium (IDWGSC)"/>
            <person name="Milanesi L."/>
        </authorList>
    </citation>
    <scope>NUCLEOTIDE SEQUENCE [LARGE SCALE GENOMIC DNA]</scope>
    <source>
        <strain evidence="3">cv. Svevo</strain>
    </source>
</reference>
<dbReference type="EMBL" id="LT934123">
    <property type="protein sequence ID" value="VAI74003.1"/>
    <property type="molecule type" value="Genomic_DNA"/>
</dbReference>
<feature type="region of interest" description="Disordered" evidence="1">
    <location>
        <begin position="1"/>
        <end position="25"/>
    </location>
</feature>
<evidence type="ECO:0000313" key="3">
    <source>
        <dbReference type="Proteomes" id="UP000324705"/>
    </source>
</evidence>
<keyword evidence="3" id="KW-1185">Reference proteome</keyword>
<gene>
    <name evidence="2" type="ORF">TRITD_7Av1G094290</name>
</gene>
<evidence type="ECO:0000313" key="2">
    <source>
        <dbReference type="EMBL" id="VAI74003.1"/>
    </source>
</evidence>
<accession>A0A9R0Z9V7</accession>
<dbReference type="Proteomes" id="UP000324705">
    <property type="component" value="Chromosome 7A"/>
</dbReference>
<sequence length="90" mass="9533">MAAVTTASLCPGLGKPRQGHAKPPRTTVCHCLPARRAEEGVNRRDALLGVLLSATAALSAPLLVPAEAFAETAGNANHRFRFRRPCLMVC</sequence>
<evidence type="ECO:0000256" key="1">
    <source>
        <dbReference type="SAM" id="MobiDB-lite"/>
    </source>
</evidence>
<protein>
    <submittedName>
        <fullName evidence="2">Uncharacterized protein</fullName>
    </submittedName>
</protein>
<dbReference type="AlphaFoldDB" id="A0A9R0Z9V7"/>
<dbReference type="Gramene" id="TRITD7Av1G094290.1">
    <property type="protein sequence ID" value="TRITD7Av1G094290.1"/>
    <property type="gene ID" value="TRITD7Av1G094290"/>
</dbReference>